<proteinExistence type="predicted"/>
<evidence type="ECO:0000313" key="3">
    <source>
        <dbReference type="WBParaSite" id="MBELARI_LOCUS3639"/>
    </source>
</evidence>
<dbReference type="Pfam" id="PF10321">
    <property type="entry name" value="7TM_GPCR_Srt"/>
    <property type="match status" value="1"/>
</dbReference>
<organism evidence="2 3">
    <name type="scientific">Mesorhabditis belari</name>
    <dbReference type="NCBI Taxonomy" id="2138241"/>
    <lineage>
        <taxon>Eukaryota</taxon>
        <taxon>Metazoa</taxon>
        <taxon>Ecdysozoa</taxon>
        <taxon>Nematoda</taxon>
        <taxon>Chromadorea</taxon>
        <taxon>Rhabditida</taxon>
        <taxon>Rhabditina</taxon>
        <taxon>Rhabditomorpha</taxon>
        <taxon>Rhabditoidea</taxon>
        <taxon>Rhabditidae</taxon>
        <taxon>Mesorhabditinae</taxon>
        <taxon>Mesorhabditis</taxon>
    </lineage>
</organism>
<sequence>MIEYRFFNDSLALNIYAFFKPIFVKTLDEQCADFEGIEDSERILLQGIIYLIIGTSFVILYLLCLVAMAQQKFMKIICYRIL</sequence>
<feature type="transmembrane region" description="Helical" evidence="1">
    <location>
        <begin position="48"/>
        <end position="69"/>
    </location>
</feature>
<keyword evidence="1" id="KW-1133">Transmembrane helix</keyword>
<name>A0AAF3J8U6_9BILA</name>
<evidence type="ECO:0000313" key="2">
    <source>
        <dbReference type="Proteomes" id="UP000887575"/>
    </source>
</evidence>
<dbReference type="Proteomes" id="UP000887575">
    <property type="component" value="Unassembled WGS sequence"/>
</dbReference>
<accession>A0AAF3J8U6</accession>
<dbReference type="AlphaFoldDB" id="A0AAF3J8U6"/>
<evidence type="ECO:0000256" key="1">
    <source>
        <dbReference type="SAM" id="Phobius"/>
    </source>
</evidence>
<keyword evidence="1" id="KW-0472">Membrane</keyword>
<reference evidence="3" key="1">
    <citation type="submission" date="2024-02" db="UniProtKB">
        <authorList>
            <consortium name="WormBaseParasite"/>
        </authorList>
    </citation>
    <scope>IDENTIFICATION</scope>
</reference>
<dbReference type="InterPro" id="IPR019425">
    <property type="entry name" value="7TM_GPCR_serpentine_rcpt_Srt"/>
</dbReference>
<keyword evidence="2" id="KW-1185">Reference proteome</keyword>
<protein>
    <submittedName>
        <fullName evidence="3">Uncharacterized protein</fullName>
    </submittedName>
</protein>
<dbReference type="WBParaSite" id="MBELARI_LOCUS3639">
    <property type="protein sequence ID" value="MBELARI_LOCUS3639"/>
    <property type="gene ID" value="MBELARI_LOCUS3639"/>
</dbReference>
<keyword evidence="1" id="KW-0812">Transmembrane</keyword>